<feature type="transmembrane region" description="Helical" evidence="1">
    <location>
        <begin position="274"/>
        <end position="292"/>
    </location>
</feature>
<dbReference type="AlphaFoldDB" id="A0A4V2UTS8"/>
<dbReference type="Pfam" id="PF00563">
    <property type="entry name" value="EAL"/>
    <property type="match status" value="1"/>
</dbReference>
<dbReference type="SMART" id="SM00062">
    <property type="entry name" value="PBPb"/>
    <property type="match status" value="1"/>
</dbReference>
<keyword evidence="1" id="KW-0472">Membrane</keyword>
<dbReference type="Gene3D" id="3.40.190.10">
    <property type="entry name" value="Periplasmic binding protein-like II"/>
    <property type="match status" value="2"/>
</dbReference>
<gene>
    <name evidence="4" type="ORF">EDD65_11053</name>
</gene>
<dbReference type="OrthoDB" id="9805474at2"/>
<feature type="transmembrane region" description="Helical" evidence="1">
    <location>
        <begin position="7"/>
        <end position="23"/>
    </location>
</feature>
<keyword evidence="1" id="KW-0812">Transmembrane</keyword>
<dbReference type="SMART" id="SM00052">
    <property type="entry name" value="EAL"/>
    <property type="match status" value="1"/>
</dbReference>
<dbReference type="RefSeq" id="WP_158280037.1">
    <property type="nucleotide sequence ID" value="NZ_CP068564.1"/>
</dbReference>
<dbReference type="CDD" id="cd01948">
    <property type="entry name" value="EAL"/>
    <property type="match status" value="1"/>
</dbReference>
<dbReference type="NCBIfam" id="TIGR00254">
    <property type="entry name" value="GGDEF"/>
    <property type="match status" value="1"/>
</dbReference>
<dbReference type="PANTHER" id="PTHR33121">
    <property type="entry name" value="CYCLIC DI-GMP PHOSPHODIESTERASE PDEF"/>
    <property type="match status" value="1"/>
</dbReference>
<organism evidence="4 5">
    <name type="scientific">Keratinibaculum paraultunense</name>
    <dbReference type="NCBI Taxonomy" id="1278232"/>
    <lineage>
        <taxon>Bacteria</taxon>
        <taxon>Bacillati</taxon>
        <taxon>Bacillota</taxon>
        <taxon>Tissierellia</taxon>
        <taxon>Tissierellales</taxon>
        <taxon>Tepidimicrobiaceae</taxon>
        <taxon>Keratinibaculum</taxon>
    </lineage>
</organism>
<dbReference type="CDD" id="cd13704">
    <property type="entry name" value="PBP2_HisK"/>
    <property type="match status" value="1"/>
</dbReference>
<evidence type="ECO:0000313" key="5">
    <source>
        <dbReference type="Proteomes" id="UP000294567"/>
    </source>
</evidence>
<proteinExistence type="predicted"/>
<dbReference type="GO" id="GO:0071111">
    <property type="term" value="F:cyclic-guanylate-specific phosphodiesterase activity"/>
    <property type="evidence" value="ECO:0007669"/>
    <property type="project" value="InterPro"/>
</dbReference>
<evidence type="ECO:0000259" key="2">
    <source>
        <dbReference type="PROSITE" id="PS50883"/>
    </source>
</evidence>
<dbReference type="PANTHER" id="PTHR33121:SF71">
    <property type="entry name" value="OXYGEN SENSOR PROTEIN DOSP"/>
    <property type="match status" value="1"/>
</dbReference>
<dbReference type="Pfam" id="PF00990">
    <property type="entry name" value="GGDEF"/>
    <property type="match status" value="1"/>
</dbReference>
<dbReference type="InterPro" id="IPR001638">
    <property type="entry name" value="Solute-binding_3/MltF_N"/>
</dbReference>
<dbReference type="InterPro" id="IPR035919">
    <property type="entry name" value="EAL_sf"/>
</dbReference>
<dbReference type="PROSITE" id="PS50883">
    <property type="entry name" value="EAL"/>
    <property type="match status" value="1"/>
</dbReference>
<dbReference type="SUPFAM" id="SSF53850">
    <property type="entry name" value="Periplasmic binding protein-like II"/>
    <property type="match status" value="1"/>
</dbReference>
<feature type="domain" description="EAL" evidence="2">
    <location>
        <begin position="492"/>
        <end position="742"/>
    </location>
</feature>
<accession>A0A4V2UTS8</accession>
<dbReference type="PROSITE" id="PS50887">
    <property type="entry name" value="GGDEF"/>
    <property type="match status" value="1"/>
</dbReference>
<evidence type="ECO:0000256" key="1">
    <source>
        <dbReference type="SAM" id="Phobius"/>
    </source>
</evidence>
<dbReference type="InterPro" id="IPR000160">
    <property type="entry name" value="GGDEF_dom"/>
</dbReference>
<dbReference type="SUPFAM" id="SSF55073">
    <property type="entry name" value="Nucleotide cyclase"/>
    <property type="match status" value="1"/>
</dbReference>
<dbReference type="Proteomes" id="UP000294567">
    <property type="component" value="Unassembled WGS sequence"/>
</dbReference>
<reference evidence="4 5" key="1">
    <citation type="submission" date="2019-03" db="EMBL/GenBank/DDBJ databases">
        <title>Genomic Encyclopedia of Type Strains, Phase IV (KMG-IV): sequencing the most valuable type-strain genomes for metagenomic binning, comparative biology and taxonomic classification.</title>
        <authorList>
            <person name="Goeker M."/>
        </authorList>
    </citation>
    <scope>NUCLEOTIDE SEQUENCE [LARGE SCALE GENOMIC DNA]</scope>
    <source>
        <strain evidence="4 5">DSM 26752</strain>
    </source>
</reference>
<dbReference type="Gene3D" id="3.20.20.450">
    <property type="entry name" value="EAL domain"/>
    <property type="match status" value="1"/>
</dbReference>
<dbReference type="InterPro" id="IPR029787">
    <property type="entry name" value="Nucleotide_cyclase"/>
</dbReference>
<evidence type="ECO:0000313" key="4">
    <source>
        <dbReference type="EMBL" id="TCS87618.1"/>
    </source>
</evidence>
<keyword evidence="5" id="KW-1185">Reference proteome</keyword>
<dbReference type="FunFam" id="3.20.20.450:FF:000001">
    <property type="entry name" value="Cyclic di-GMP phosphodiesterase yahA"/>
    <property type="match status" value="1"/>
</dbReference>
<dbReference type="EMBL" id="SMAE01000010">
    <property type="protein sequence ID" value="TCS87618.1"/>
    <property type="molecule type" value="Genomic_DNA"/>
</dbReference>
<name>A0A4V2UTS8_9FIRM</name>
<dbReference type="InterPro" id="IPR001633">
    <property type="entry name" value="EAL_dom"/>
</dbReference>
<dbReference type="Pfam" id="PF00497">
    <property type="entry name" value="SBP_bac_3"/>
    <property type="match status" value="1"/>
</dbReference>
<dbReference type="InterPro" id="IPR043128">
    <property type="entry name" value="Rev_trsase/Diguanyl_cyclase"/>
</dbReference>
<protein>
    <submittedName>
        <fullName evidence="4">Diguanylate cyclase (GGDEF)-like protein</fullName>
    </submittedName>
</protein>
<feature type="domain" description="GGDEF" evidence="3">
    <location>
        <begin position="350"/>
        <end position="483"/>
    </location>
</feature>
<dbReference type="SMART" id="SM00267">
    <property type="entry name" value="GGDEF"/>
    <property type="match status" value="1"/>
</dbReference>
<dbReference type="SUPFAM" id="SSF141868">
    <property type="entry name" value="EAL domain-like"/>
    <property type="match status" value="1"/>
</dbReference>
<sequence length="742" mass="85453">MHRKQKILSIILIVVCILLFYNYKNSEAYEFIKDENKFKIKVAGDNNFPPYEFVDDKGNYKGFNVDIMKAISETMNVEIQLIPMKWSEAVSALENHYVDAIQGMSRTPEREGKYLFTQSTIINSSAIFVRKDTEHIKDIEDLKGVRVAYQIGDINEDRIKDISGAIMVPRYNQLEGIKALLDGEVDAFIGNKIAAIYQLNKMKETNKVKIVGMPIGETAYGPVTYKGNEEVYELLNAGIDKIKEDGTYDKIYKKWFGDELSFGRFMLLGYIKEIFIILLIITIIILGLYYWNKKLKIEVSKRTNELEIANKNLMMQQQEIYRLAYFDPKTSLPNRLYFIEELNKNIDKNIKLAVLYLNLDKFKHINNTLGHDIGDEILRLIGLRLEKLIGEGNLIARGEGDGFFILIKDLMDEGEAVDVAKRIIEDFKQPLIVEGYKLYLTTSIGIAVYPEAGITSSSLIKNAEAALYRAKDVGGNSYFIYDETIGIKEYENLTMLNELRQAVNNEEFVLYYQPKIDIKREKIIGMEALIRWNNPKRGLVFPDKFIPLAEDTGLIVPIGEWVLREACRQNKEWIQKGYKPRRISVNISARQFQYYNFLDTVSNILEETGLEPEYLGLEITETTAISDIEYTIDVLNRLKQLGVSVIMDDFGTGYSSLKYLREMSINEIKIDRAFIWDIETNEKNRAISRTITVLAKQFDILVTAEGVETKEQLDILKKIGCDKAQGYYFSKPKATWCRLVRK</sequence>
<dbReference type="CDD" id="cd01949">
    <property type="entry name" value="GGDEF"/>
    <property type="match status" value="1"/>
</dbReference>
<dbReference type="InterPro" id="IPR050706">
    <property type="entry name" value="Cyclic-di-GMP_PDE-like"/>
</dbReference>
<comment type="caution">
    <text evidence="4">The sequence shown here is derived from an EMBL/GenBank/DDBJ whole genome shotgun (WGS) entry which is preliminary data.</text>
</comment>
<evidence type="ECO:0000259" key="3">
    <source>
        <dbReference type="PROSITE" id="PS50887"/>
    </source>
</evidence>
<dbReference type="Gene3D" id="3.30.70.270">
    <property type="match status" value="1"/>
</dbReference>
<keyword evidence="1" id="KW-1133">Transmembrane helix</keyword>